<gene>
    <name evidence="4" type="primary">LOC112282356</name>
    <name evidence="3" type="ORF">PHYPA_007102</name>
</gene>
<keyword evidence="5" id="KW-1185">Reference proteome</keyword>
<reference evidence="4" key="3">
    <citation type="submission" date="2020-12" db="UniProtKB">
        <authorList>
            <consortium name="EnsemblPlants"/>
        </authorList>
    </citation>
    <scope>IDENTIFICATION</scope>
</reference>
<dbReference type="AlphaFoldDB" id="A0A2K1KI20"/>
<dbReference type="STRING" id="3218.A0A2K1KI20"/>
<name>A0A2K1KI20_PHYPA</name>
<reference evidence="3 5" key="2">
    <citation type="journal article" date="2018" name="Plant J.">
        <title>The Physcomitrella patens chromosome-scale assembly reveals moss genome structure and evolution.</title>
        <authorList>
            <person name="Lang D."/>
            <person name="Ullrich K.K."/>
            <person name="Murat F."/>
            <person name="Fuchs J."/>
            <person name="Jenkins J."/>
            <person name="Haas F.B."/>
            <person name="Piednoel M."/>
            <person name="Gundlach H."/>
            <person name="Van Bel M."/>
            <person name="Meyberg R."/>
            <person name="Vives C."/>
            <person name="Morata J."/>
            <person name="Symeonidi A."/>
            <person name="Hiss M."/>
            <person name="Muchero W."/>
            <person name="Kamisugi Y."/>
            <person name="Saleh O."/>
            <person name="Blanc G."/>
            <person name="Decker E.L."/>
            <person name="van Gessel N."/>
            <person name="Grimwood J."/>
            <person name="Hayes R.D."/>
            <person name="Graham S.W."/>
            <person name="Gunter L.E."/>
            <person name="McDaniel S.F."/>
            <person name="Hoernstein S.N.W."/>
            <person name="Larsson A."/>
            <person name="Li F.W."/>
            <person name="Perroud P.F."/>
            <person name="Phillips J."/>
            <person name="Ranjan P."/>
            <person name="Rokshar D.S."/>
            <person name="Rothfels C.J."/>
            <person name="Schneider L."/>
            <person name="Shu S."/>
            <person name="Stevenson D.W."/>
            <person name="Thummler F."/>
            <person name="Tillich M."/>
            <person name="Villarreal Aguilar J.C."/>
            <person name="Widiez T."/>
            <person name="Wong G.K."/>
            <person name="Wymore A."/>
            <person name="Zhang Y."/>
            <person name="Zimmer A.D."/>
            <person name="Quatrano R.S."/>
            <person name="Mayer K.F.X."/>
            <person name="Goodstein D."/>
            <person name="Casacuberta J.M."/>
            <person name="Vandepoele K."/>
            <person name="Reski R."/>
            <person name="Cuming A.C."/>
            <person name="Tuskan G.A."/>
            <person name="Maumus F."/>
            <person name="Salse J."/>
            <person name="Schmutz J."/>
            <person name="Rensing S.A."/>
        </authorList>
    </citation>
    <scope>NUCLEOTIDE SEQUENCE [LARGE SCALE GENOMIC DNA]</scope>
    <source>
        <strain evidence="4 5">cv. Gransden 2004</strain>
    </source>
</reference>
<dbReference type="PRINTS" id="PR00412">
    <property type="entry name" value="EPOXHYDRLASE"/>
</dbReference>
<dbReference type="InterPro" id="IPR000073">
    <property type="entry name" value="AB_hydrolase_1"/>
</dbReference>
<evidence type="ECO:0000256" key="1">
    <source>
        <dbReference type="SAM" id="Phobius"/>
    </source>
</evidence>
<dbReference type="Proteomes" id="UP000006727">
    <property type="component" value="Chromosome 5"/>
</dbReference>
<protein>
    <recommendedName>
        <fullName evidence="2">AB hydrolase-1 domain-containing protein</fullName>
    </recommendedName>
</protein>
<dbReference type="EnsemblPlants" id="Pp3c5_1730V3.2">
    <property type="protein sequence ID" value="Pp3c5_1730V3.2"/>
    <property type="gene ID" value="Pp3c5_1730"/>
</dbReference>
<evidence type="ECO:0000313" key="4">
    <source>
        <dbReference type="EnsemblPlants" id="Pp3c5_1730V3.1"/>
    </source>
</evidence>
<dbReference type="RefSeq" id="XP_024375632.1">
    <property type="nucleotide sequence ID" value="XM_024519864.2"/>
</dbReference>
<dbReference type="SUPFAM" id="SSF53474">
    <property type="entry name" value="alpha/beta-Hydrolases"/>
    <property type="match status" value="1"/>
</dbReference>
<dbReference type="GO" id="GO:0016787">
    <property type="term" value="F:hydrolase activity"/>
    <property type="evidence" value="ECO:0000318"/>
    <property type="project" value="GO_Central"/>
</dbReference>
<accession>A0A2K1KI20</accession>
<dbReference type="EMBL" id="ABEU02000005">
    <property type="protein sequence ID" value="PNR53427.1"/>
    <property type="molecule type" value="Genomic_DNA"/>
</dbReference>
<sequence length="652" mass="71341">MGAGRGSLETLKRAGRTLFFLVNMFGSLFVSSGPVLVSIADVCTVFSAFTCCRLCFSFRADWATYSFRGSLVDIPLLSLGRSFAALFFYAVCAIPSLCHGPYLGITIVSGIGSMVFLSVKASMFDHFEVSTGLPVSPGERRHKITLPLLLVSSALFSLLHIFIAYRTRCQARRKLSFDRLDMGSSARKMSMTLYQHVPRVSSPTYSRTNDLERNVMINPLQDDDKDVPAYLLADYNSLFMDLKGLSIHYKLVEVGTYTEVSFKGPYERDELPQYSQSLTSENSSNVMTAWNPLVRSSTTGSMHLSVQVPLLSGYAGDDYSVYGSTSWRNGPATLNGWQAILQETHQGSGVASTVPFVNGDFDGNSPGVIFIHGFGGGVFSWRHVMATVAREVGCRVVAFDRPGWGLTSRPQRSEWEPKGLSNPYELQTQVDLLFAFCQRLGFTSVVLVGHSDGGVLALMAAAMALESRDSIQVRVEGVVLVGVSFDKETVSSTARVLLQTRLGRHMLRPLLRSEIAQVTTRRAWHDASKLTSETLDFYKAPLRVENWDKAMSEVCKATSATAVLSTSSAAELVRCVSNLPVLVVAGSKDNLVPIKTTQSLASQLPNSRLVLVPNCGHLPHEECPDALLSAMIPFMTKHLHSNAVHPVSRSGL</sequence>
<feature type="transmembrane region" description="Helical" evidence="1">
    <location>
        <begin position="20"/>
        <end position="40"/>
    </location>
</feature>
<proteinExistence type="predicted"/>
<evidence type="ECO:0000313" key="5">
    <source>
        <dbReference type="Proteomes" id="UP000006727"/>
    </source>
</evidence>
<dbReference type="OMA" id="YCIRRSY"/>
<feature type="domain" description="AB hydrolase-1" evidence="2">
    <location>
        <begin position="368"/>
        <end position="622"/>
    </location>
</feature>
<feature type="transmembrane region" description="Helical" evidence="1">
    <location>
        <begin position="74"/>
        <end position="95"/>
    </location>
</feature>
<dbReference type="EnsemblPlants" id="Pp3c5_1730V3.1">
    <property type="protein sequence ID" value="Pp3c5_1730V3.1"/>
    <property type="gene ID" value="Pp3c5_1730"/>
</dbReference>
<dbReference type="InterPro" id="IPR029058">
    <property type="entry name" value="AB_hydrolase_fold"/>
</dbReference>
<dbReference type="GeneID" id="112282356"/>
<organism evidence="3">
    <name type="scientific">Physcomitrium patens</name>
    <name type="common">Spreading-leaved earth moss</name>
    <name type="synonym">Physcomitrella patens</name>
    <dbReference type="NCBI Taxonomy" id="3218"/>
    <lineage>
        <taxon>Eukaryota</taxon>
        <taxon>Viridiplantae</taxon>
        <taxon>Streptophyta</taxon>
        <taxon>Embryophyta</taxon>
        <taxon>Bryophyta</taxon>
        <taxon>Bryophytina</taxon>
        <taxon>Bryopsida</taxon>
        <taxon>Funariidae</taxon>
        <taxon>Funariales</taxon>
        <taxon>Funariaceae</taxon>
        <taxon>Physcomitrium</taxon>
    </lineage>
</organism>
<dbReference type="PANTHER" id="PTHR43689">
    <property type="entry name" value="HYDROLASE"/>
    <property type="match status" value="1"/>
</dbReference>
<dbReference type="Pfam" id="PF00561">
    <property type="entry name" value="Abhydrolase_1"/>
    <property type="match status" value="1"/>
</dbReference>
<keyword evidence="1" id="KW-1133">Transmembrane helix</keyword>
<feature type="transmembrane region" description="Helical" evidence="1">
    <location>
        <begin position="144"/>
        <end position="165"/>
    </location>
</feature>
<dbReference type="Gramene" id="Pp3c5_1730V3.2">
    <property type="protein sequence ID" value="Pp3c5_1730V3.2"/>
    <property type="gene ID" value="Pp3c5_1730"/>
</dbReference>
<keyword evidence="1" id="KW-0812">Transmembrane</keyword>
<dbReference type="PaxDb" id="3218-PP1S72_80V6.1"/>
<feature type="transmembrane region" description="Helical" evidence="1">
    <location>
        <begin position="102"/>
        <end position="124"/>
    </location>
</feature>
<dbReference type="RefSeq" id="XP_024375631.1">
    <property type="nucleotide sequence ID" value="XM_024519863.2"/>
</dbReference>
<dbReference type="InterPro" id="IPR000639">
    <property type="entry name" value="Epox_hydrolase-like"/>
</dbReference>
<dbReference type="Gene3D" id="3.40.50.1820">
    <property type="entry name" value="alpha/beta hydrolase"/>
    <property type="match status" value="1"/>
</dbReference>
<dbReference type="RefSeq" id="XP_024375630.1">
    <property type="nucleotide sequence ID" value="XM_024519862.2"/>
</dbReference>
<keyword evidence="1" id="KW-0472">Membrane</keyword>
<evidence type="ECO:0000259" key="2">
    <source>
        <dbReference type="Pfam" id="PF00561"/>
    </source>
</evidence>
<reference evidence="3 5" key="1">
    <citation type="journal article" date="2008" name="Science">
        <title>The Physcomitrella genome reveals evolutionary insights into the conquest of land by plants.</title>
        <authorList>
            <person name="Rensing S."/>
            <person name="Lang D."/>
            <person name="Zimmer A."/>
            <person name="Terry A."/>
            <person name="Salamov A."/>
            <person name="Shapiro H."/>
            <person name="Nishiyama T."/>
            <person name="Perroud P.-F."/>
            <person name="Lindquist E."/>
            <person name="Kamisugi Y."/>
            <person name="Tanahashi T."/>
            <person name="Sakakibara K."/>
            <person name="Fujita T."/>
            <person name="Oishi K."/>
            <person name="Shin-I T."/>
            <person name="Kuroki Y."/>
            <person name="Toyoda A."/>
            <person name="Suzuki Y."/>
            <person name="Hashimoto A."/>
            <person name="Yamaguchi K."/>
            <person name="Sugano A."/>
            <person name="Kohara Y."/>
            <person name="Fujiyama A."/>
            <person name="Anterola A."/>
            <person name="Aoki S."/>
            <person name="Ashton N."/>
            <person name="Barbazuk W.B."/>
            <person name="Barker E."/>
            <person name="Bennetzen J."/>
            <person name="Bezanilla M."/>
            <person name="Blankenship R."/>
            <person name="Cho S.H."/>
            <person name="Dutcher S."/>
            <person name="Estelle M."/>
            <person name="Fawcett J.A."/>
            <person name="Gundlach H."/>
            <person name="Hanada K."/>
            <person name="Heyl A."/>
            <person name="Hicks K.A."/>
            <person name="Hugh J."/>
            <person name="Lohr M."/>
            <person name="Mayer K."/>
            <person name="Melkozernov A."/>
            <person name="Murata T."/>
            <person name="Nelson D."/>
            <person name="Pils B."/>
            <person name="Prigge M."/>
            <person name="Reiss B."/>
            <person name="Renner T."/>
            <person name="Rombauts S."/>
            <person name="Rushton P."/>
            <person name="Sanderfoot A."/>
            <person name="Schween G."/>
            <person name="Shiu S.-H."/>
            <person name="Stueber K."/>
            <person name="Theodoulou F.L."/>
            <person name="Tu H."/>
            <person name="Van de Peer Y."/>
            <person name="Verrier P.J."/>
            <person name="Waters E."/>
            <person name="Wood A."/>
            <person name="Yang L."/>
            <person name="Cove D."/>
            <person name="Cuming A."/>
            <person name="Hasebe M."/>
            <person name="Lucas S."/>
            <person name="Mishler D.B."/>
            <person name="Reski R."/>
            <person name="Grigoriev I."/>
            <person name="Quatrano R.S."/>
            <person name="Boore J.L."/>
        </authorList>
    </citation>
    <scope>NUCLEOTIDE SEQUENCE [LARGE SCALE GENOMIC DNA]</scope>
    <source>
        <strain evidence="4 5">cv. Gransden 2004</strain>
    </source>
</reference>
<dbReference type="PANTHER" id="PTHR43689:SF8">
    <property type="entry name" value="ALPHA_BETA-HYDROLASES SUPERFAMILY PROTEIN"/>
    <property type="match status" value="1"/>
</dbReference>
<dbReference type="Gramene" id="Pp3c5_1730V3.1">
    <property type="protein sequence ID" value="Pp3c5_1730V3.1"/>
    <property type="gene ID" value="Pp3c5_1730"/>
</dbReference>
<dbReference type="OrthoDB" id="19657at2759"/>
<evidence type="ECO:0000313" key="3">
    <source>
        <dbReference type="EMBL" id="PNR53427.1"/>
    </source>
</evidence>